<name>A0ABD0WLM0_UMBPY</name>
<dbReference type="Gene3D" id="3.40.50.300">
    <property type="entry name" value="P-loop containing nucleotide triphosphate hydrolases"/>
    <property type="match status" value="1"/>
</dbReference>
<protein>
    <recommendedName>
        <fullName evidence="4">G domain-containing protein</fullName>
    </recommendedName>
</protein>
<accession>A0ABD0WLM0</accession>
<dbReference type="SUPFAM" id="SSF52540">
    <property type="entry name" value="P-loop containing nucleoside triphosphate hydrolases"/>
    <property type="match status" value="1"/>
</dbReference>
<dbReference type="AlphaFoldDB" id="A0ABD0WLM0"/>
<evidence type="ECO:0000256" key="1">
    <source>
        <dbReference type="SAM" id="MobiDB-lite"/>
    </source>
</evidence>
<evidence type="ECO:0000313" key="3">
    <source>
        <dbReference type="Proteomes" id="UP001557470"/>
    </source>
</evidence>
<keyword evidence="3" id="KW-1185">Reference proteome</keyword>
<feature type="region of interest" description="Disordered" evidence="1">
    <location>
        <begin position="35"/>
        <end position="57"/>
    </location>
</feature>
<reference evidence="2 3" key="1">
    <citation type="submission" date="2024-06" db="EMBL/GenBank/DDBJ databases">
        <authorList>
            <person name="Pan Q."/>
            <person name="Wen M."/>
            <person name="Jouanno E."/>
            <person name="Zahm M."/>
            <person name="Klopp C."/>
            <person name="Cabau C."/>
            <person name="Louis A."/>
            <person name="Berthelot C."/>
            <person name="Parey E."/>
            <person name="Roest Crollius H."/>
            <person name="Montfort J."/>
            <person name="Robinson-Rechavi M."/>
            <person name="Bouchez O."/>
            <person name="Lampietro C."/>
            <person name="Lopez Roques C."/>
            <person name="Donnadieu C."/>
            <person name="Postlethwait J."/>
            <person name="Bobe J."/>
            <person name="Verreycken H."/>
            <person name="Guiguen Y."/>
        </authorList>
    </citation>
    <scope>NUCLEOTIDE SEQUENCE [LARGE SCALE GENOMIC DNA]</scope>
    <source>
        <strain evidence="2">Up_M1</strain>
        <tissue evidence="2">Testis</tissue>
    </source>
</reference>
<dbReference type="Proteomes" id="UP001557470">
    <property type="component" value="Unassembled WGS sequence"/>
</dbReference>
<evidence type="ECO:0000313" key="2">
    <source>
        <dbReference type="EMBL" id="KAL0977774.1"/>
    </source>
</evidence>
<comment type="caution">
    <text evidence="2">The sequence shown here is derived from an EMBL/GenBank/DDBJ whole genome shotgun (WGS) entry which is preliminary data.</text>
</comment>
<organism evidence="2 3">
    <name type="scientific">Umbra pygmaea</name>
    <name type="common">Eastern mudminnow</name>
    <dbReference type="NCBI Taxonomy" id="75934"/>
    <lineage>
        <taxon>Eukaryota</taxon>
        <taxon>Metazoa</taxon>
        <taxon>Chordata</taxon>
        <taxon>Craniata</taxon>
        <taxon>Vertebrata</taxon>
        <taxon>Euteleostomi</taxon>
        <taxon>Actinopterygii</taxon>
        <taxon>Neopterygii</taxon>
        <taxon>Teleostei</taxon>
        <taxon>Protacanthopterygii</taxon>
        <taxon>Esociformes</taxon>
        <taxon>Umbridae</taxon>
        <taxon>Umbra</taxon>
    </lineage>
</organism>
<dbReference type="EMBL" id="JAGEUA010000005">
    <property type="protein sequence ID" value="KAL0977774.1"/>
    <property type="molecule type" value="Genomic_DNA"/>
</dbReference>
<evidence type="ECO:0008006" key="4">
    <source>
        <dbReference type="Google" id="ProtNLM"/>
    </source>
</evidence>
<dbReference type="CDD" id="cd00882">
    <property type="entry name" value="Ras_like_GTPase"/>
    <property type="match status" value="1"/>
</dbReference>
<gene>
    <name evidence="2" type="ORF">UPYG_G00161030</name>
</gene>
<proteinExistence type="predicted"/>
<dbReference type="PANTHER" id="PTHR14241:SF1">
    <property type="entry name" value="INTERFERON-INDUCED PROTEIN 44-RELATED"/>
    <property type="match status" value="1"/>
</dbReference>
<dbReference type="InterPro" id="IPR027417">
    <property type="entry name" value="P-loop_NTPase"/>
</dbReference>
<dbReference type="PANTHER" id="PTHR14241">
    <property type="entry name" value="INTERFERON-INDUCED PROTEIN 44"/>
    <property type="match status" value="1"/>
</dbReference>
<sequence length="330" mass="37567">MPFIYNTNVTIHSTSASIYCHSQKEHLPTRKANMGADASTQLPPSPPPPKKEFDQEWRKTDWSKKKRDAMVDELKNFKLFDLEVGHLRCLLLGPIGAGKSSFINSVNNIFQGRIAHSALAATFTSHGTSFTKIYKTHYIKNDEEILPFTFNDVMGLEEGQLDGIHPDDLVNALKGHVPEGYEFKPSWALHDKHMEYILNPKLKDKVHCLVNVISADKVSLMSEEVQKKMYKIREKASELGIPQVIVMTMPDITCPLVNKDLKKIYYSKIIKEKMQMCSNALGVPMNCVLPVKNYHEETGLDNDMDILILNAMTQIMNFANDYQWKPKPKN</sequence>